<dbReference type="SUPFAM" id="SSF53474">
    <property type="entry name" value="alpha/beta-Hydrolases"/>
    <property type="match status" value="1"/>
</dbReference>
<keyword evidence="3" id="KW-0012">Acyltransferase</keyword>
<accession>A0A7G9SC93</accession>
<dbReference type="InterPro" id="IPR008220">
    <property type="entry name" value="HAT_MetX-like"/>
</dbReference>
<dbReference type="Gene3D" id="3.40.50.1820">
    <property type="entry name" value="alpha/beta hydrolase"/>
    <property type="match status" value="1"/>
</dbReference>
<evidence type="ECO:0000313" key="3">
    <source>
        <dbReference type="EMBL" id="QNN65468.1"/>
    </source>
</evidence>
<dbReference type="GO" id="GO:0009086">
    <property type="term" value="P:methionine biosynthetic process"/>
    <property type="evidence" value="ECO:0007669"/>
    <property type="project" value="TreeGrafter"/>
</dbReference>
<sequence>MNAMLKTLTRTATDDGSLPDAGRFTVEMHLPLHHGGEAEVAIRAEVVGPARAPVLLAAGGISAGRHVLANRLDPSDGWWQCQAGSFAGHRLLAIDFLAADGTLDRPVDTRDQARAMLAVMDYLGIAHAAGFVGASYGAMVGMQLAVIAPHRVGGLLAISAAHRAHPFSSAQRALQRQAIELGERFGDPAAGVALARKFAILTYRSAAEFEGRFRDAPRVGTGRAKVSAEPYLDHQGDRHCRRMSAAAYRRLSESIDLHCIEPGNIAVPATFVAVESDALVPIADIARAATGAPLGRLVTIASRFGHDAFLKEDAAIAAILDTFLTSMGA</sequence>
<dbReference type="NCBIfam" id="NF006449">
    <property type="entry name" value="PRK08775.1"/>
    <property type="match status" value="1"/>
</dbReference>
<evidence type="ECO:0000313" key="4">
    <source>
        <dbReference type="Proteomes" id="UP000515955"/>
    </source>
</evidence>
<dbReference type="Proteomes" id="UP000515955">
    <property type="component" value="Chromosome"/>
</dbReference>
<evidence type="ECO:0000256" key="1">
    <source>
        <dbReference type="ARBA" id="ARBA00022679"/>
    </source>
</evidence>
<dbReference type="AlphaFoldDB" id="A0A7G9SC93"/>
<dbReference type="GO" id="GO:0008899">
    <property type="term" value="F:homoserine O-succinyltransferase activity"/>
    <property type="evidence" value="ECO:0007669"/>
    <property type="project" value="UniProtKB-EC"/>
</dbReference>
<keyword evidence="4" id="KW-1185">Reference proteome</keyword>
<dbReference type="PANTHER" id="PTHR32268">
    <property type="entry name" value="HOMOSERINE O-ACETYLTRANSFERASE"/>
    <property type="match status" value="1"/>
</dbReference>
<dbReference type="InterPro" id="IPR000073">
    <property type="entry name" value="AB_hydrolase_1"/>
</dbReference>
<keyword evidence="1 3" id="KW-0808">Transferase</keyword>
<name>A0A7G9SC93_9SPHN</name>
<reference evidence="3 4" key="1">
    <citation type="submission" date="2020-08" db="EMBL/GenBank/DDBJ databases">
        <title>Genome sequence of Sphingomonas rhizophila KACC 19189T.</title>
        <authorList>
            <person name="Hyun D.-W."/>
            <person name="Bae J.-W."/>
        </authorList>
    </citation>
    <scope>NUCLEOTIDE SEQUENCE [LARGE SCALE GENOMIC DNA]</scope>
    <source>
        <strain evidence="3 4">KACC 19189</strain>
    </source>
</reference>
<dbReference type="Pfam" id="PF00561">
    <property type="entry name" value="Abhydrolase_1"/>
    <property type="match status" value="1"/>
</dbReference>
<dbReference type="InterPro" id="IPR029058">
    <property type="entry name" value="AB_hydrolase_fold"/>
</dbReference>
<protein>
    <submittedName>
        <fullName evidence="3">Homoserine O-succinyltransferase</fullName>
        <ecNumber evidence="3">2.3.1.46</ecNumber>
    </submittedName>
</protein>
<gene>
    <name evidence="3" type="ORF">H9L12_02350</name>
</gene>
<proteinExistence type="predicted"/>
<dbReference type="EC" id="2.3.1.46" evidence="3"/>
<feature type="domain" description="AB hydrolase-1" evidence="2">
    <location>
        <begin position="75"/>
        <end position="312"/>
    </location>
</feature>
<dbReference type="KEGG" id="srhi:H9L12_02350"/>
<dbReference type="GO" id="GO:0009092">
    <property type="term" value="P:homoserine metabolic process"/>
    <property type="evidence" value="ECO:0007669"/>
    <property type="project" value="TreeGrafter"/>
</dbReference>
<evidence type="ECO:0000259" key="2">
    <source>
        <dbReference type="Pfam" id="PF00561"/>
    </source>
</evidence>
<dbReference type="EMBL" id="CP060717">
    <property type="protein sequence ID" value="QNN65468.1"/>
    <property type="molecule type" value="Genomic_DNA"/>
</dbReference>
<dbReference type="PANTHER" id="PTHR32268:SF11">
    <property type="entry name" value="HOMOSERINE O-ACETYLTRANSFERASE"/>
    <property type="match status" value="1"/>
</dbReference>
<organism evidence="3 4">
    <name type="scientific">Sphingomonas rhizophila</name>
    <dbReference type="NCBI Taxonomy" id="2071607"/>
    <lineage>
        <taxon>Bacteria</taxon>
        <taxon>Pseudomonadati</taxon>
        <taxon>Pseudomonadota</taxon>
        <taxon>Alphaproteobacteria</taxon>
        <taxon>Sphingomonadales</taxon>
        <taxon>Sphingomonadaceae</taxon>
        <taxon>Sphingomonas</taxon>
    </lineage>
</organism>
<dbReference type="GO" id="GO:0004414">
    <property type="term" value="F:homoserine O-acetyltransferase activity"/>
    <property type="evidence" value="ECO:0007669"/>
    <property type="project" value="TreeGrafter"/>
</dbReference>